<dbReference type="AlphaFoldDB" id="A0A426XIG2"/>
<protein>
    <submittedName>
        <fullName evidence="2">Uncharacterized protein</fullName>
    </submittedName>
</protein>
<reference evidence="2 3" key="1">
    <citation type="journal article" date="2014" name="Agronomy (Basel)">
        <title>A Draft Genome Sequence for Ensete ventricosum, the Drought-Tolerant Tree Against Hunger.</title>
        <authorList>
            <person name="Harrison J."/>
            <person name="Moore K.A."/>
            <person name="Paszkiewicz K."/>
            <person name="Jones T."/>
            <person name="Grant M."/>
            <person name="Ambacheew D."/>
            <person name="Muzemil S."/>
            <person name="Studholme D.J."/>
        </authorList>
    </citation>
    <scope>NUCLEOTIDE SEQUENCE [LARGE SCALE GENOMIC DNA]</scope>
</reference>
<comment type="caution">
    <text evidence="2">The sequence shown here is derived from an EMBL/GenBank/DDBJ whole genome shotgun (WGS) entry which is preliminary data.</text>
</comment>
<dbReference type="EMBL" id="AMZH03020357">
    <property type="protein sequence ID" value="RRT39233.1"/>
    <property type="molecule type" value="Genomic_DNA"/>
</dbReference>
<sequence length="138" mass="15165">MGEEGDKRSIELRESKEGTSGILTNHGMPKQGMHRGGGSRKESVRWQLVVHALRSVVSSTVGEAAKRAKFPSITVVAFYVLTFRIFVDAAVEKQRMSSSEEGIVVLKNGREGRVTRNKLGLMRTAMPDVHNEHGVGFS</sequence>
<organism evidence="2 3">
    <name type="scientific">Ensete ventricosum</name>
    <name type="common">Abyssinian banana</name>
    <name type="synonym">Musa ensete</name>
    <dbReference type="NCBI Taxonomy" id="4639"/>
    <lineage>
        <taxon>Eukaryota</taxon>
        <taxon>Viridiplantae</taxon>
        <taxon>Streptophyta</taxon>
        <taxon>Embryophyta</taxon>
        <taxon>Tracheophyta</taxon>
        <taxon>Spermatophyta</taxon>
        <taxon>Magnoliopsida</taxon>
        <taxon>Liliopsida</taxon>
        <taxon>Zingiberales</taxon>
        <taxon>Musaceae</taxon>
        <taxon>Ensete</taxon>
    </lineage>
</organism>
<feature type="region of interest" description="Disordered" evidence="1">
    <location>
        <begin position="1"/>
        <end position="40"/>
    </location>
</feature>
<proteinExistence type="predicted"/>
<evidence type="ECO:0000256" key="1">
    <source>
        <dbReference type="SAM" id="MobiDB-lite"/>
    </source>
</evidence>
<dbReference type="Proteomes" id="UP000287651">
    <property type="component" value="Unassembled WGS sequence"/>
</dbReference>
<feature type="compositionally biased region" description="Basic and acidic residues" evidence="1">
    <location>
        <begin position="1"/>
        <end position="17"/>
    </location>
</feature>
<evidence type="ECO:0000313" key="2">
    <source>
        <dbReference type="EMBL" id="RRT39233.1"/>
    </source>
</evidence>
<accession>A0A426XIG2</accession>
<evidence type="ECO:0000313" key="3">
    <source>
        <dbReference type="Proteomes" id="UP000287651"/>
    </source>
</evidence>
<gene>
    <name evidence="2" type="ORF">B296_00011330</name>
</gene>
<name>A0A426XIG2_ENSVE</name>